<evidence type="ECO:0000256" key="1">
    <source>
        <dbReference type="ARBA" id="ARBA00004141"/>
    </source>
</evidence>
<dbReference type="CDD" id="cd09325">
    <property type="entry name" value="TDT_C4-dicarb_trans"/>
    <property type="match status" value="1"/>
</dbReference>
<dbReference type="GO" id="GO:0046583">
    <property type="term" value="F:monoatomic cation efflux transmembrane transporter activity"/>
    <property type="evidence" value="ECO:0007669"/>
    <property type="project" value="TreeGrafter"/>
</dbReference>
<accession>U7VA18</accession>
<dbReference type="EMBL" id="AXZF01000067">
    <property type="protein sequence ID" value="ERT68341.1"/>
    <property type="molecule type" value="Genomic_DNA"/>
</dbReference>
<proteinExistence type="predicted"/>
<name>U7VA18_9FUSO</name>
<dbReference type="Gene3D" id="1.50.10.150">
    <property type="entry name" value="Voltage-dependent anion channel"/>
    <property type="match status" value="1"/>
</dbReference>
<feature type="transmembrane region" description="Helical" evidence="5">
    <location>
        <begin position="101"/>
        <end position="119"/>
    </location>
</feature>
<evidence type="ECO:0008006" key="8">
    <source>
        <dbReference type="Google" id="ProtNLM"/>
    </source>
</evidence>
<feature type="transmembrane region" description="Helical" evidence="5">
    <location>
        <begin position="76"/>
        <end position="95"/>
    </location>
</feature>
<dbReference type="PANTHER" id="PTHR37955">
    <property type="entry name" value="TELLURITE RESISTANCE PROTEIN TEHA"/>
    <property type="match status" value="1"/>
</dbReference>
<feature type="transmembrane region" description="Helical" evidence="5">
    <location>
        <begin position="37"/>
        <end position="55"/>
    </location>
</feature>
<evidence type="ECO:0000256" key="3">
    <source>
        <dbReference type="ARBA" id="ARBA00022989"/>
    </source>
</evidence>
<dbReference type="InterPro" id="IPR052951">
    <property type="entry name" value="Tellurite_res_ion_channel"/>
</dbReference>
<dbReference type="InterPro" id="IPR004695">
    <property type="entry name" value="SLAC1/Mae1/Ssu1/TehA"/>
</dbReference>
<gene>
    <name evidence="6" type="ORF">HMPREF0202_01730</name>
</gene>
<feature type="transmembrane region" description="Helical" evidence="5">
    <location>
        <begin position="131"/>
        <end position="151"/>
    </location>
</feature>
<feature type="transmembrane region" description="Helical" evidence="5">
    <location>
        <begin position="157"/>
        <end position="177"/>
    </location>
</feature>
<feature type="transmembrane region" description="Helical" evidence="5">
    <location>
        <begin position="12"/>
        <end position="31"/>
    </location>
</feature>
<keyword evidence="3 5" id="KW-1133">Transmembrane helix</keyword>
<dbReference type="Pfam" id="PF03595">
    <property type="entry name" value="SLAC1"/>
    <property type="match status" value="1"/>
</dbReference>
<organism evidence="6 7">
    <name type="scientific">Cetobacterium somerae ATCC BAA-474</name>
    <dbReference type="NCBI Taxonomy" id="1319815"/>
    <lineage>
        <taxon>Bacteria</taxon>
        <taxon>Fusobacteriati</taxon>
        <taxon>Fusobacteriota</taxon>
        <taxon>Fusobacteriia</taxon>
        <taxon>Fusobacteriales</taxon>
        <taxon>Fusobacteriaceae</taxon>
        <taxon>Cetobacterium</taxon>
    </lineage>
</organism>
<dbReference type="eggNOG" id="COG1275">
    <property type="taxonomic scope" value="Bacteria"/>
</dbReference>
<evidence type="ECO:0000256" key="4">
    <source>
        <dbReference type="ARBA" id="ARBA00023136"/>
    </source>
</evidence>
<dbReference type="AlphaFoldDB" id="U7VA18"/>
<keyword evidence="2 5" id="KW-0812">Transmembrane</keyword>
<dbReference type="PANTHER" id="PTHR37955:SF1">
    <property type="entry name" value="DEP DOMAIN-CONTAINING PROTEIN"/>
    <property type="match status" value="1"/>
</dbReference>
<keyword evidence="4 5" id="KW-0472">Membrane</keyword>
<feature type="transmembrane region" description="Helical" evidence="5">
    <location>
        <begin position="189"/>
        <end position="210"/>
    </location>
</feature>
<dbReference type="RefSeq" id="WP_023051266.1">
    <property type="nucleotide sequence ID" value="NZ_CP173062.2"/>
</dbReference>
<reference evidence="6 7" key="1">
    <citation type="submission" date="2013-08" db="EMBL/GenBank/DDBJ databases">
        <authorList>
            <person name="Weinstock G."/>
            <person name="Sodergren E."/>
            <person name="Wylie T."/>
            <person name="Fulton L."/>
            <person name="Fulton R."/>
            <person name="Fronick C."/>
            <person name="O'Laughlin M."/>
            <person name="Godfrey J."/>
            <person name="Miner T."/>
            <person name="Herter B."/>
            <person name="Appelbaum E."/>
            <person name="Cordes M."/>
            <person name="Lek S."/>
            <person name="Wollam A."/>
            <person name="Pepin K.H."/>
            <person name="Palsikar V.B."/>
            <person name="Mitreva M."/>
            <person name="Wilson R.K."/>
        </authorList>
    </citation>
    <scope>NUCLEOTIDE SEQUENCE [LARGE SCALE GENOMIC DNA]</scope>
    <source>
        <strain evidence="6 7">ATCC BAA-474</strain>
    </source>
</reference>
<keyword evidence="7" id="KW-1185">Reference proteome</keyword>
<comment type="subcellular location">
    <subcellularLocation>
        <location evidence="1">Membrane</location>
        <topology evidence="1">Multi-pass membrane protein</topology>
    </subcellularLocation>
</comment>
<feature type="transmembrane region" description="Helical" evidence="5">
    <location>
        <begin position="249"/>
        <end position="268"/>
    </location>
</feature>
<sequence length="313" mass="35190">MIKETIDRLERFPVGAIATTVGACTLANAFLLLNFTYLRNIFMIIGIVVFILATIKIFRHKEAFLAEYSNTIPASLYGTYSMLAMIIGAFLLPYSPFLGKNLWLFGVFFHAFAICIFTYRNVIKNFNIETFVPSWFVTYNGIMVSIVVGGAMDEPVISKWVLIYGVLVFFTIIPFMIRRLIIKPLPDMVYHTKAILLAPSSLCAIGYLNVVKEPNMYIAFFLYGIVFVTLISILLSIPKFFSFNFHPGFAGTTFPMAVGTVASFRMSAYLASVNLPEYANVVRNIAGIQLYVTTGIIVFVFYNFLKKVKPSAK</sequence>
<evidence type="ECO:0000256" key="5">
    <source>
        <dbReference type="SAM" id="Phobius"/>
    </source>
</evidence>
<dbReference type="Proteomes" id="UP000017081">
    <property type="component" value="Unassembled WGS sequence"/>
</dbReference>
<evidence type="ECO:0000313" key="6">
    <source>
        <dbReference type="EMBL" id="ERT68341.1"/>
    </source>
</evidence>
<evidence type="ECO:0000313" key="7">
    <source>
        <dbReference type="Proteomes" id="UP000017081"/>
    </source>
</evidence>
<comment type="caution">
    <text evidence="6">The sequence shown here is derived from an EMBL/GenBank/DDBJ whole genome shotgun (WGS) entry which is preliminary data.</text>
</comment>
<dbReference type="PROSITE" id="PS51257">
    <property type="entry name" value="PROKAR_LIPOPROTEIN"/>
    <property type="match status" value="1"/>
</dbReference>
<dbReference type="HOGENOM" id="CLU_075737_1_0_0"/>
<protein>
    <recommendedName>
        <fullName evidence="8">C4-dicarboxylate transporter/malic acid transport protein</fullName>
    </recommendedName>
</protein>
<dbReference type="STRING" id="1319815.HMPREF0202_01730"/>
<evidence type="ECO:0000256" key="2">
    <source>
        <dbReference type="ARBA" id="ARBA00022692"/>
    </source>
</evidence>
<dbReference type="InterPro" id="IPR038665">
    <property type="entry name" value="Voltage-dep_anion_channel_sf"/>
</dbReference>
<dbReference type="GO" id="GO:0005886">
    <property type="term" value="C:plasma membrane"/>
    <property type="evidence" value="ECO:0007669"/>
    <property type="project" value="TreeGrafter"/>
</dbReference>
<feature type="transmembrane region" description="Helical" evidence="5">
    <location>
        <begin position="288"/>
        <end position="305"/>
    </location>
</feature>
<feature type="transmembrane region" description="Helical" evidence="5">
    <location>
        <begin position="216"/>
        <end position="237"/>
    </location>
</feature>